<dbReference type="SMART" id="SM00033">
    <property type="entry name" value="CH"/>
    <property type="match status" value="1"/>
</dbReference>
<organism evidence="3 4">
    <name type="scientific">Candida dubliniensis (strain CD36 / ATCC MYA-646 / CBS 7987 / NCPF 3949 / NRRL Y-17841)</name>
    <name type="common">Yeast</name>
    <dbReference type="NCBI Taxonomy" id="573826"/>
    <lineage>
        <taxon>Eukaryota</taxon>
        <taxon>Fungi</taxon>
        <taxon>Dikarya</taxon>
        <taxon>Ascomycota</taxon>
        <taxon>Saccharomycotina</taxon>
        <taxon>Pichiomycetes</taxon>
        <taxon>Debaryomycetaceae</taxon>
        <taxon>Candida/Lodderomyces clade</taxon>
        <taxon>Candida</taxon>
    </lineage>
</organism>
<dbReference type="PANTHER" id="PTHR47385">
    <property type="entry name" value="CALPONIN"/>
    <property type="match status" value="1"/>
</dbReference>
<evidence type="ECO:0000313" key="2">
    <source>
        <dbReference type="CGD" id="CAL0000171663"/>
    </source>
</evidence>
<evidence type="ECO:0000259" key="1">
    <source>
        <dbReference type="PROSITE" id="PS50021"/>
    </source>
</evidence>
<dbReference type="SUPFAM" id="SSF47576">
    <property type="entry name" value="Calponin-homology domain, CH-domain"/>
    <property type="match status" value="1"/>
</dbReference>
<dbReference type="PROSITE" id="PS50021">
    <property type="entry name" value="CH"/>
    <property type="match status" value="1"/>
</dbReference>
<keyword evidence="4" id="KW-1185">Reference proteome</keyword>
<dbReference type="Proteomes" id="UP000002605">
    <property type="component" value="Chromosome 2"/>
</dbReference>
<feature type="domain" description="Calponin-homology (CH)" evidence="1">
    <location>
        <begin position="26"/>
        <end position="156"/>
    </location>
</feature>
<dbReference type="Pfam" id="PF00307">
    <property type="entry name" value="CH"/>
    <property type="match status" value="1"/>
</dbReference>
<dbReference type="eggNOG" id="KOG2046">
    <property type="taxonomic scope" value="Eukaryota"/>
</dbReference>
<dbReference type="GO" id="GO:0007015">
    <property type="term" value="P:actin filament organization"/>
    <property type="evidence" value="ECO:0007669"/>
    <property type="project" value="TreeGrafter"/>
</dbReference>
<dbReference type="CGD" id="CAL0000171663">
    <property type="gene designation" value="Cd36_20760"/>
</dbReference>
<dbReference type="GO" id="GO:0015629">
    <property type="term" value="C:actin cytoskeleton"/>
    <property type="evidence" value="ECO:0007669"/>
    <property type="project" value="TreeGrafter"/>
</dbReference>
<dbReference type="PANTHER" id="PTHR47385:SF14">
    <property type="entry name" value="TRANSGELIN"/>
    <property type="match status" value="1"/>
</dbReference>
<evidence type="ECO:0000313" key="3">
    <source>
        <dbReference type="EMBL" id="CAX43857.1"/>
    </source>
</evidence>
<dbReference type="HOGENOM" id="CLU_055232_2_1_1"/>
<dbReference type="InterPro" id="IPR036872">
    <property type="entry name" value="CH_dom_sf"/>
</dbReference>
<dbReference type="OrthoDB" id="21595at2759"/>
<evidence type="ECO:0000313" key="4">
    <source>
        <dbReference type="Proteomes" id="UP000002605"/>
    </source>
</evidence>
<accession>B9WBT5</accession>
<dbReference type="GO" id="GO:0051015">
    <property type="term" value="F:actin filament binding"/>
    <property type="evidence" value="ECO:0007669"/>
    <property type="project" value="TreeGrafter"/>
</dbReference>
<gene>
    <name evidence="2" type="ordered locus">Cd36_20760</name>
    <name evidence="3" type="ORF">CD36_20760</name>
</gene>
<dbReference type="EMBL" id="FM992689">
    <property type="protein sequence ID" value="CAX43857.1"/>
    <property type="molecule type" value="Genomic_DNA"/>
</dbReference>
<dbReference type="InterPro" id="IPR050606">
    <property type="entry name" value="Calponin-like"/>
</dbReference>
<sequence length="188" mass="21813">MPIPPISTENKNLDEDISSSRLARYNAIQPEVKQYLYDILSPKYPDLFIHKFSIDKTSGKILQEIDLCELLKDGELLCKLGQLLGRDNNNIIPNNPTFKFKNSQLAFHQMENISFFLKLCELIKLPHDEIFQTVDLFDEKDPYQICITLMSFSRIVHDLDNQVFYKVIGPKIVKVKPTVPIKPYKLRA</sequence>
<proteinExistence type="predicted"/>
<protein>
    <submittedName>
        <fullName evidence="3">Transgelin, putative</fullName>
    </submittedName>
</protein>
<dbReference type="VEuPathDB" id="FungiDB:CD36_20760"/>
<reference evidence="3 4" key="1">
    <citation type="journal article" date="2009" name="Genome Res.">
        <title>Comparative genomics of the fungal pathogens Candida dubliniensis and Candida albicans.</title>
        <authorList>
            <person name="Jackson A.P."/>
            <person name="Gamble J.A."/>
            <person name="Yeomans T."/>
            <person name="Moran G.P."/>
            <person name="Saunders D."/>
            <person name="Harris D."/>
            <person name="Aslett M."/>
            <person name="Barrell J.F."/>
            <person name="Butler G."/>
            <person name="Citiulo F."/>
            <person name="Coleman D.C."/>
            <person name="de Groot P.W.J."/>
            <person name="Goodwin T.J."/>
            <person name="Quail M.A."/>
            <person name="McQuillan J."/>
            <person name="Munro C.A."/>
            <person name="Pain A."/>
            <person name="Poulter R.T."/>
            <person name="Rajandream M.A."/>
            <person name="Renauld H."/>
            <person name="Spiering M.J."/>
            <person name="Tivey A."/>
            <person name="Gow N.A.R."/>
            <person name="Barrell B."/>
            <person name="Sullivan D.J."/>
            <person name="Berriman M."/>
        </authorList>
    </citation>
    <scope>NUCLEOTIDE SEQUENCE [LARGE SCALE GENOMIC DNA]</scope>
    <source>
        <strain evidence="4">CD36 / ATCC MYA-646 / CBS 7987 / NCPF 3949 / NRRL Y-17841</strain>
    </source>
</reference>
<dbReference type="InterPro" id="IPR001715">
    <property type="entry name" value="CH_dom"/>
</dbReference>
<name>B9WBT5_CANDC</name>
<dbReference type="GeneID" id="8046100"/>
<dbReference type="Gene3D" id="1.10.418.10">
    <property type="entry name" value="Calponin-like domain"/>
    <property type="match status" value="1"/>
</dbReference>
<dbReference type="KEGG" id="cdu:CD36_20760"/>
<dbReference type="AlphaFoldDB" id="B9WBT5"/>
<dbReference type="RefSeq" id="XP_002418555.1">
    <property type="nucleotide sequence ID" value="XM_002418510.1"/>
</dbReference>